<dbReference type="Proteomes" id="UP000305906">
    <property type="component" value="Unassembled WGS sequence"/>
</dbReference>
<name>A0A5R9G3F7_9ACTN</name>
<organism evidence="1 2">
    <name type="scientific">Streptomyces montanus</name>
    <dbReference type="NCBI Taxonomy" id="2580423"/>
    <lineage>
        <taxon>Bacteria</taxon>
        <taxon>Bacillati</taxon>
        <taxon>Actinomycetota</taxon>
        <taxon>Actinomycetes</taxon>
        <taxon>Kitasatosporales</taxon>
        <taxon>Streptomycetaceae</taxon>
        <taxon>Streptomyces</taxon>
    </lineage>
</organism>
<protein>
    <recommendedName>
        <fullName evidence="3">DNA primase/polymerase bifunctional N-terminal domain-containing protein</fullName>
    </recommendedName>
</protein>
<evidence type="ECO:0000313" key="2">
    <source>
        <dbReference type="Proteomes" id="UP000305906"/>
    </source>
</evidence>
<comment type="caution">
    <text evidence="1">The sequence shown here is derived from an EMBL/GenBank/DDBJ whole genome shotgun (WGS) entry which is preliminary data.</text>
</comment>
<proteinExistence type="predicted"/>
<keyword evidence="2" id="KW-1185">Reference proteome</keyword>
<dbReference type="EMBL" id="VBZC01000010">
    <property type="protein sequence ID" value="TLS46095.1"/>
    <property type="molecule type" value="Genomic_DNA"/>
</dbReference>
<reference evidence="1 2" key="1">
    <citation type="submission" date="2019-05" db="EMBL/GenBank/DDBJ databases">
        <title>Streptomyces sp. NEAU-C151, a novel actinomycete isolated from soil.</title>
        <authorList>
            <person name="Han L."/>
            <person name="Jiang H."/>
        </authorList>
    </citation>
    <scope>NUCLEOTIDE SEQUENCE [LARGE SCALE GENOMIC DNA]</scope>
    <source>
        <strain evidence="1 2">NEAU-C151</strain>
    </source>
</reference>
<accession>A0A5R9G3F7</accession>
<sequence>MTPLFRTLVRPPVSASPEPAWEIPTLPGGEPGREAYALLGSAWRSSAERLVDTGRGFDCVRAPQLYASAALDQLRELGARRGAVAAEGDCWTFFVPPGSNDRSWPSYAAYVNGPSVWVPPRSARRDDLHLRWITREPAGHLLTDPQWLSALLTDPQSVSALVAEEW</sequence>
<evidence type="ECO:0000313" key="1">
    <source>
        <dbReference type="EMBL" id="TLS46095.1"/>
    </source>
</evidence>
<dbReference type="AlphaFoldDB" id="A0A5R9G3F7"/>
<evidence type="ECO:0008006" key="3">
    <source>
        <dbReference type="Google" id="ProtNLM"/>
    </source>
</evidence>
<gene>
    <name evidence="1" type="ORF">FE633_11150</name>
</gene>